<feature type="transmembrane region" description="Helical" evidence="1">
    <location>
        <begin position="74"/>
        <end position="93"/>
    </location>
</feature>
<name>A0ABD5PZI7_9EURY</name>
<reference evidence="2 3" key="1">
    <citation type="journal article" date="2019" name="Int. J. Syst. Evol. Microbiol.">
        <title>The Global Catalogue of Microorganisms (GCM) 10K type strain sequencing project: providing services to taxonomists for standard genome sequencing and annotation.</title>
        <authorList>
            <consortium name="The Broad Institute Genomics Platform"/>
            <consortium name="The Broad Institute Genome Sequencing Center for Infectious Disease"/>
            <person name="Wu L."/>
            <person name="Ma J."/>
        </authorList>
    </citation>
    <scope>NUCLEOTIDE SEQUENCE [LARGE SCALE GENOMIC DNA]</scope>
    <source>
        <strain evidence="2 3">XZYJ18</strain>
    </source>
</reference>
<gene>
    <name evidence="2" type="ORF">ACFO9K_06470</name>
</gene>
<dbReference type="EMBL" id="JBHSHT010000001">
    <property type="protein sequence ID" value="MFC4823901.1"/>
    <property type="molecule type" value="Genomic_DNA"/>
</dbReference>
<evidence type="ECO:0000256" key="1">
    <source>
        <dbReference type="SAM" id="Phobius"/>
    </source>
</evidence>
<keyword evidence="1" id="KW-0812">Transmembrane</keyword>
<organism evidence="2 3">
    <name type="scientific">Halorussus aquaticus</name>
    <dbReference type="NCBI Taxonomy" id="2953748"/>
    <lineage>
        <taxon>Archaea</taxon>
        <taxon>Methanobacteriati</taxon>
        <taxon>Methanobacteriota</taxon>
        <taxon>Stenosarchaea group</taxon>
        <taxon>Halobacteria</taxon>
        <taxon>Halobacteriales</taxon>
        <taxon>Haladaptataceae</taxon>
        <taxon>Halorussus</taxon>
    </lineage>
</organism>
<dbReference type="InterPro" id="IPR055943">
    <property type="entry name" value="DUF7521"/>
</dbReference>
<feature type="transmembrane region" description="Helical" evidence="1">
    <location>
        <begin position="41"/>
        <end position="62"/>
    </location>
</feature>
<evidence type="ECO:0000313" key="3">
    <source>
        <dbReference type="Proteomes" id="UP001595945"/>
    </source>
</evidence>
<feature type="transmembrane region" description="Helical" evidence="1">
    <location>
        <begin position="6"/>
        <end position="29"/>
    </location>
</feature>
<sequence>MNADLVSVTSLVVALKTITLTLGGLITYFTYRAYRRTDSPALRALALGFGVVTLGAFLAGIADQIVGVDRTTVLVIESTLTAAGFGVITYSVYVE</sequence>
<proteinExistence type="predicted"/>
<dbReference type="AlphaFoldDB" id="A0ABD5PZI7"/>
<dbReference type="Pfam" id="PF24365">
    <property type="entry name" value="DUF7521"/>
    <property type="match status" value="1"/>
</dbReference>
<keyword evidence="1" id="KW-0472">Membrane</keyword>
<evidence type="ECO:0008006" key="4">
    <source>
        <dbReference type="Google" id="ProtNLM"/>
    </source>
</evidence>
<comment type="caution">
    <text evidence="2">The sequence shown here is derived from an EMBL/GenBank/DDBJ whole genome shotgun (WGS) entry which is preliminary data.</text>
</comment>
<dbReference type="RefSeq" id="WP_254270121.1">
    <property type="nucleotide sequence ID" value="NZ_CP100401.1"/>
</dbReference>
<dbReference type="GeneID" id="73047162"/>
<keyword evidence="3" id="KW-1185">Reference proteome</keyword>
<evidence type="ECO:0000313" key="2">
    <source>
        <dbReference type="EMBL" id="MFC4823901.1"/>
    </source>
</evidence>
<keyword evidence="1" id="KW-1133">Transmembrane helix</keyword>
<dbReference type="Proteomes" id="UP001595945">
    <property type="component" value="Unassembled WGS sequence"/>
</dbReference>
<protein>
    <recommendedName>
        <fullName evidence="4">YapH protein</fullName>
    </recommendedName>
</protein>
<accession>A0ABD5PZI7</accession>